<protein>
    <submittedName>
        <fullName evidence="3">DUF4376 domain-containing protein</fullName>
    </submittedName>
</protein>
<evidence type="ECO:0000313" key="3">
    <source>
        <dbReference type="EMBL" id="NAG18988.1"/>
    </source>
</evidence>
<reference evidence="3 4" key="2">
    <citation type="journal article" date="2019" name="Nat. Med.">
        <title>A library of human gut bacterial isolates paired with longitudinal multiomics data enables mechanistic microbiome research.</title>
        <authorList>
            <person name="Poyet M."/>
            <person name="Groussin M."/>
            <person name="Gibbons S.M."/>
            <person name="Avila-Pacheco J."/>
            <person name="Jiang X."/>
            <person name="Kearney S.M."/>
            <person name="Perrotta A.R."/>
            <person name="Berdy B."/>
            <person name="Zhao S."/>
            <person name="Lieberman T.D."/>
            <person name="Swanson P.K."/>
            <person name="Smith M."/>
            <person name="Roesemann S."/>
            <person name="Alexander J.E."/>
            <person name="Rich S.A."/>
            <person name="Livny J."/>
            <person name="Vlamakis H."/>
            <person name="Clish C."/>
            <person name="Bullock K."/>
            <person name="Deik A."/>
            <person name="Scott J."/>
            <person name="Pierce K.A."/>
            <person name="Xavier R.J."/>
            <person name="Alm E.J."/>
        </authorList>
    </citation>
    <scope>NUCLEOTIDE SEQUENCE [LARGE SCALE GENOMIC DNA]</scope>
    <source>
        <strain evidence="3 4">BIOML-A112</strain>
    </source>
</reference>
<dbReference type="EMBL" id="WXKQ01000005">
    <property type="protein sequence ID" value="NAG18988.1"/>
    <property type="molecule type" value="Genomic_DNA"/>
</dbReference>
<evidence type="ECO:0000313" key="4">
    <source>
        <dbReference type="Proteomes" id="UP000475070"/>
    </source>
</evidence>
<dbReference type="RefSeq" id="WP_001402745.1">
    <property type="nucleotide sequence ID" value="NZ_AP022409.1"/>
</dbReference>
<dbReference type="EMBL" id="DADPIR010000021">
    <property type="protein sequence ID" value="HAZ7492927.1"/>
    <property type="molecule type" value="Genomic_DNA"/>
</dbReference>
<sequence length="204" mass="23819">MTKYACFDPETFIVLDWIDTEHYNYPKVEHLVEITDQQWQTYAKANIPIWINCEDLSFISTPPPDRFHKLKKGEWIVDTDSMLKFISEIKADIIRRIKSKRDYVTTDYIIINNHHFHSDTNSRIQQLSLTKMGAEKKIPPGLMWKTKNNGLIELTNEIAAQFESVTMDHDMRLFANAQHHIAAVEALDDIQAVLDYDYSTGWQA</sequence>
<dbReference type="Pfam" id="PF14301">
    <property type="entry name" value="DUF4376"/>
    <property type="match status" value="1"/>
</dbReference>
<comment type="caution">
    <text evidence="3">The sequence shown here is derived from an EMBL/GenBank/DDBJ whole genome shotgun (WGS) entry which is preliminary data.</text>
</comment>
<accession>A0A1X0YK39</accession>
<feature type="domain" description="DUF4376" evidence="1">
    <location>
        <begin position="88"/>
        <end position="196"/>
    </location>
</feature>
<evidence type="ECO:0000259" key="1">
    <source>
        <dbReference type="Pfam" id="PF14301"/>
    </source>
</evidence>
<evidence type="ECO:0000313" key="2">
    <source>
        <dbReference type="EMBL" id="HAZ7492927.1"/>
    </source>
</evidence>
<organism evidence="3 4">
    <name type="scientific">Escherichia coli</name>
    <dbReference type="NCBI Taxonomy" id="562"/>
    <lineage>
        <taxon>Bacteria</taxon>
        <taxon>Pseudomonadati</taxon>
        <taxon>Pseudomonadota</taxon>
        <taxon>Gammaproteobacteria</taxon>
        <taxon>Enterobacterales</taxon>
        <taxon>Enterobacteriaceae</taxon>
        <taxon>Escherichia</taxon>
    </lineage>
</organism>
<proteinExistence type="predicted"/>
<reference evidence="2" key="1">
    <citation type="journal article" date="2018" name="Genome Biol.">
        <title>SKESA: strategic k-mer extension for scrupulous assemblies.</title>
        <authorList>
            <person name="Souvorov A."/>
            <person name="Agarwala R."/>
            <person name="Lipman D.J."/>
        </authorList>
    </citation>
    <scope>NUCLEOTIDE SEQUENCE</scope>
    <source>
        <strain evidence="2">SJP41</strain>
    </source>
</reference>
<dbReference type="Proteomes" id="UP000475070">
    <property type="component" value="Unassembled WGS sequence"/>
</dbReference>
<gene>
    <name evidence="3" type="ORF">GUC01_08100</name>
    <name evidence="2" type="ORF">J8F57_003170</name>
</gene>
<name>A0A1X0YK39_ECOLX</name>
<dbReference type="Proteomes" id="UP000868636">
    <property type="component" value="Unassembled WGS sequence"/>
</dbReference>
<dbReference type="AlphaFoldDB" id="A0A1X0YK39"/>
<dbReference type="InterPro" id="IPR025484">
    <property type="entry name" value="DUF4376"/>
</dbReference>
<reference evidence="2" key="3">
    <citation type="submission" date="2021-03" db="EMBL/GenBank/DDBJ databases">
        <authorList>
            <consortium name="NCBI Pathogen Detection Project"/>
        </authorList>
    </citation>
    <scope>NUCLEOTIDE SEQUENCE</scope>
    <source>
        <strain evidence="2">SJP41</strain>
    </source>
</reference>